<evidence type="ECO:0000313" key="1">
    <source>
        <dbReference type="EMBL" id="KAG7053932.1"/>
    </source>
</evidence>
<proteinExistence type="predicted"/>
<dbReference type="Proteomes" id="UP000699042">
    <property type="component" value="Unassembled WGS sequence"/>
</dbReference>
<dbReference type="EMBL" id="JAESDN010000003">
    <property type="protein sequence ID" value="KAG7053932.1"/>
    <property type="molecule type" value="Genomic_DNA"/>
</dbReference>
<sequence length="82" mass="9455">MKRSLRIADVYVRPTYTNMGHDTLRQSTANDYGLQRIQNCANEIRGARVRKPPSLPSKKRCRVVSKRRIYDSSTRNAASYPI</sequence>
<dbReference type="AlphaFoldDB" id="A0A9P7UHW0"/>
<reference evidence="1" key="1">
    <citation type="submission" date="2021-05" db="EMBL/GenBank/DDBJ databases">
        <title>Comparative genomics of three Colletotrichum scovillei strains and genetic complementation revealed genes involved fungal growth and virulence on chili pepper.</title>
        <authorList>
            <person name="Hsieh D.-K."/>
            <person name="Chuang S.-C."/>
            <person name="Chen C.-Y."/>
            <person name="Chao Y.-T."/>
            <person name="Lu M.-Y.J."/>
            <person name="Lee M.-H."/>
            <person name="Shih M.-C."/>
        </authorList>
    </citation>
    <scope>NUCLEOTIDE SEQUENCE</scope>
    <source>
        <strain evidence="1">Coll-153</strain>
    </source>
</reference>
<name>A0A9P7UHW0_9PEZI</name>
<comment type="caution">
    <text evidence="1">The sequence shown here is derived from an EMBL/GenBank/DDBJ whole genome shotgun (WGS) entry which is preliminary data.</text>
</comment>
<keyword evidence="2" id="KW-1185">Reference proteome</keyword>
<protein>
    <submittedName>
        <fullName evidence="1">Uncharacterized protein</fullName>
    </submittedName>
</protein>
<gene>
    <name evidence="1" type="ORF">JMJ77_001008</name>
</gene>
<organism evidence="1 2">
    <name type="scientific">Colletotrichum scovillei</name>
    <dbReference type="NCBI Taxonomy" id="1209932"/>
    <lineage>
        <taxon>Eukaryota</taxon>
        <taxon>Fungi</taxon>
        <taxon>Dikarya</taxon>
        <taxon>Ascomycota</taxon>
        <taxon>Pezizomycotina</taxon>
        <taxon>Sordariomycetes</taxon>
        <taxon>Hypocreomycetidae</taxon>
        <taxon>Glomerellales</taxon>
        <taxon>Glomerellaceae</taxon>
        <taxon>Colletotrichum</taxon>
        <taxon>Colletotrichum acutatum species complex</taxon>
    </lineage>
</organism>
<accession>A0A9P7UHW0</accession>
<evidence type="ECO:0000313" key="2">
    <source>
        <dbReference type="Proteomes" id="UP000699042"/>
    </source>
</evidence>